<reference evidence="1 2" key="1">
    <citation type="submission" date="2017-07" db="EMBL/GenBank/DDBJ databases">
        <title>Phylogenetic study on the rhizospheric bacterium Ochrobactrum sp. A44.</title>
        <authorList>
            <person name="Krzyzanowska D.M."/>
            <person name="Ossowicki A."/>
            <person name="Rajewska M."/>
            <person name="Maciag T."/>
            <person name="Kaczynski Z."/>
            <person name="Czerwicka M."/>
            <person name="Jafra S."/>
        </authorList>
    </citation>
    <scope>NUCLEOTIDE SEQUENCE [LARGE SCALE GENOMIC DNA]</scope>
    <source>
        <strain evidence="1 2">CCUG 30717</strain>
    </source>
</reference>
<dbReference type="Proteomes" id="UP000216188">
    <property type="component" value="Unassembled WGS sequence"/>
</dbReference>
<dbReference type="EMBL" id="NNRM01000044">
    <property type="protein sequence ID" value="OYR22572.1"/>
    <property type="molecule type" value="Genomic_DNA"/>
</dbReference>
<evidence type="ECO:0000313" key="1">
    <source>
        <dbReference type="EMBL" id="OYR22572.1"/>
    </source>
</evidence>
<name>A0A256G630_9HYPH</name>
<gene>
    <name evidence="1" type="ORF">CEV34_4404</name>
</gene>
<protein>
    <submittedName>
        <fullName evidence="1">Uncharacterized protein</fullName>
    </submittedName>
</protein>
<accession>A0A256G630</accession>
<keyword evidence="2" id="KW-1185">Reference proteome</keyword>
<evidence type="ECO:0000313" key="2">
    <source>
        <dbReference type="Proteomes" id="UP000216188"/>
    </source>
</evidence>
<sequence length="44" mass="4751">MDDQADLPLALRNAESGSRSTLIEVITDPEVHPPLSLFASTLDD</sequence>
<comment type="caution">
    <text evidence="1">The sequence shown here is derived from an EMBL/GenBank/DDBJ whole genome shotgun (WGS) entry which is preliminary data.</text>
</comment>
<proteinExistence type="predicted"/>
<organism evidence="1 2">
    <name type="scientific">Brucella pseudogrignonensis</name>
    <dbReference type="NCBI Taxonomy" id="419475"/>
    <lineage>
        <taxon>Bacteria</taxon>
        <taxon>Pseudomonadati</taxon>
        <taxon>Pseudomonadota</taxon>
        <taxon>Alphaproteobacteria</taxon>
        <taxon>Hyphomicrobiales</taxon>
        <taxon>Brucellaceae</taxon>
        <taxon>Brucella/Ochrobactrum group</taxon>
        <taxon>Brucella</taxon>
    </lineage>
</organism>
<dbReference type="AlphaFoldDB" id="A0A256G630"/>